<evidence type="ECO:0000313" key="3">
    <source>
        <dbReference type="RefSeq" id="XP_008049447.2"/>
    </source>
</evidence>
<dbReference type="Proteomes" id="UP000189704">
    <property type="component" value="Unplaced"/>
</dbReference>
<reference evidence="3" key="1">
    <citation type="submission" date="2025-08" db="UniProtKB">
        <authorList>
            <consortium name="RefSeq"/>
        </authorList>
    </citation>
    <scope>IDENTIFICATION</scope>
</reference>
<evidence type="ECO:0000313" key="2">
    <source>
        <dbReference type="Proteomes" id="UP000189704"/>
    </source>
</evidence>
<dbReference type="AlphaFoldDB" id="A0A1U7T924"/>
<organism evidence="2 3">
    <name type="scientific">Carlito syrichta</name>
    <name type="common">Philippine tarsier</name>
    <name type="synonym">Tarsius syrichta</name>
    <dbReference type="NCBI Taxonomy" id="1868482"/>
    <lineage>
        <taxon>Eukaryota</taxon>
        <taxon>Metazoa</taxon>
        <taxon>Chordata</taxon>
        <taxon>Craniata</taxon>
        <taxon>Vertebrata</taxon>
        <taxon>Euteleostomi</taxon>
        <taxon>Mammalia</taxon>
        <taxon>Eutheria</taxon>
        <taxon>Euarchontoglires</taxon>
        <taxon>Primates</taxon>
        <taxon>Haplorrhini</taxon>
        <taxon>Tarsiiformes</taxon>
        <taxon>Tarsiidae</taxon>
        <taxon>Carlito</taxon>
    </lineage>
</organism>
<name>A0A1U7T924_CARSF</name>
<dbReference type="RefSeq" id="XP_008049447.2">
    <property type="nucleotide sequence ID" value="XM_008051256.2"/>
</dbReference>
<feature type="non-terminal residue" evidence="3">
    <location>
        <position position="220"/>
    </location>
</feature>
<feature type="region of interest" description="Disordered" evidence="1">
    <location>
        <begin position="1"/>
        <end position="77"/>
    </location>
</feature>
<protein>
    <submittedName>
        <fullName evidence="3">Protein TANC2-like</fullName>
    </submittedName>
</protein>
<feature type="compositionally biased region" description="Polar residues" evidence="1">
    <location>
        <begin position="193"/>
        <end position="205"/>
    </location>
</feature>
<dbReference type="OrthoDB" id="5958958at2759"/>
<sequence length="220" mass="23178">PPVAGPGKEYPSPPPSPLRRGPQYRASPPADGMSVYRSQSGSPVRYPQDAGVGQLPGRPKSPLSKMAQRPYQMPPLPVAVPQQGLRLQPAKAQIVRSSQPSSAIHSSTVIPTGTYGQVAHSMASKYQASQGDLGASQGRLVYQGSAGGLVGDGRPVQHVQASLSAGAICQHGGLAKEDLPQRPSSAYRGGVRYSQTPQIGRSQSASYYPMCHSKLELERS</sequence>
<dbReference type="KEGG" id="csyr:103252666"/>
<gene>
    <name evidence="3" type="primary">LOC103252666</name>
</gene>
<proteinExistence type="predicted"/>
<evidence type="ECO:0000256" key="1">
    <source>
        <dbReference type="SAM" id="MobiDB-lite"/>
    </source>
</evidence>
<feature type="non-terminal residue" evidence="3">
    <location>
        <position position="1"/>
    </location>
</feature>
<accession>A0A1U7T924</accession>
<feature type="region of interest" description="Disordered" evidence="1">
    <location>
        <begin position="177"/>
        <end position="205"/>
    </location>
</feature>
<keyword evidence="2" id="KW-1185">Reference proteome</keyword>
<dbReference type="GeneID" id="103252666"/>